<keyword evidence="1" id="KW-1133">Transmembrane helix</keyword>
<keyword evidence="3" id="KW-1185">Reference proteome</keyword>
<evidence type="ECO:0000313" key="2">
    <source>
        <dbReference type="EMBL" id="MEV4291368.1"/>
    </source>
</evidence>
<sequence length="79" mass="8411">MTVIGPGEIRGARRESVGPVDVVNVPARITCDQVTGHNLLRTSRTGVILLLAVIAVLLLGIVATKDHAMTALISQRQTR</sequence>
<keyword evidence="1" id="KW-0472">Membrane</keyword>
<evidence type="ECO:0000256" key="1">
    <source>
        <dbReference type="SAM" id="Phobius"/>
    </source>
</evidence>
<dbReference type="EMBL" id="JBFARM010000013">
    <property type="protein sequence ID" value="MEV4291368.1"/>
    <property type="molecule type" value="Genomic_DNA"/>
</dbReference>
<keyword evidence="1" id="KW-0812">Transmembrane</keyword>
<feature type="transmembrane region" description="Helical" evidence="1">
    <location>
        <begin position="46"/>
        <end position="64"/>
    </location>
</feature>
<dbReference type="Proteomes" id="UP001552427">
    <property type="component" value="Unassembled WGS sequence"/>
</dbReference>
<accession>A0ABV3HFN8</accession>
<gene>
    <name evidence="2" type="ORF">AB0K40_38185</name>
</gene>
<comment type="caution">
    <text evidence="2">The sequence shown here is derived from an EMBL/GenBank/DDBJ whole genome shotgun (WGS) entry which is preliminary data.</text>
</comment>
<proteinExistence type="predicted"/>
<name>A0ABV3HFN8_9ACTN</name>
<reference evidence="2 3" key="1">
    <citation type="submission" date="2024-06" db="EMBL/GenBank/DDBJ databases">
        <title>The Natural Products Discovery Center: Release of the First 8490 Sequenced Strains for Exploring Actinobacteria Biosynthetic Diversity.</title>
        <authorList>
            <person name="Kalkreuter E."/>
            <person name="Kautsar S.A."/>
            <person name="Yang D."/>
            <person name="Bader C.D."/>
            <person name="Teijaro C.N."/>
            <person name="Fluegel L."/>
            <person name="Davis C.M."/>
            <person name="Simpson J.R."/>
            <person name="Lauterbach L."/>
            <person name="Steele A.D."/>
            <person name="Gui C."/>
            <person name="Meng S."/>
            <person name="Li G."/>
            <person name="Viehrig K."/>
            <person name="Ye F."/>
            <person name="Su P."/>
            <person name="Kiefer A.F."/>
            <person name="Nichols A."/>
            <person name="Cepeda A.J."/>
            <person name="Yan W."/>
            <person name="Fan B."/>
            <person name="Jiang Y."/>
            <person name="Adhikari A."/>
            <person name="Zheng C.-J."/>
            <person name="Schuster L."/>
            <person name="Cowan T.M."/>
            <person name="Smanski M.J."/>
            <person name="Chevrette M.G."/>
            <person name="De Carvalho L.P.S."/>
            <person name="Shen B."/>
        </authorList>
    </citation>
    <scope>NUCLEOTIDE SEQUENCE [LARGE SCALE GENOMIC DNA]</scope>
    <source>
        <strain evidence="2 3">NPDC049574</strain>
    </source>
</reference>
<dbReference type="RefSeq" id="WP_364459762.1">
    <property type="nucleotide sequence ID" value="NZ_JBFARM010000013.1"/>
</dbReference>
<evidence type="ECO:0000313" key="3">
    <source>
        <dbReference type="Proteomes" id="UP001552427"/>
    </source>
</evidence>
<protein>
    <submittedName>
        <fullName evidence="2">Uncharacterized protein</fullName>
    </submittedName>
</protein>
<organism evidence="2 3">
    <name type="scientific">Nonomuraea bangladeshensis</name>
    <dbReference type="NCBI Taxonomy" id="404385"/>
    <lineage>
        <taxon>Bacteria</taxon>
        <taxon>Bacillati</taxon>
        <taxon>Actinomycetota</taxon>
        <taxon>Actinomycetes</taxon>
        <taxon>Streptosporangiales</taxon>
        <taxon>Streptosporangiaceae</taxon>
        <taxon>Nonomuraea</taxon>
    </lineage>
</organism>